<evidence type="ECO:0000256" key="1">
    <source>
        <dbReference type="ARBA" id="ARBA00001971"/>
    </source>
</evidence>
<dbReference type="Gene3D" id="1.10.630.10">
    <property type="entry name" value="Cytochrome P450"/>
    <property type="match status" value="1"/>
</dbReference>
<keyword evidence="4" id="KW-0479">Metal-binding</keyword>
<dbReference type="PANTHER" id="PTHR24279:SF120">
    <property type="entry name" value="CYTOCHROME P450"/>
    <property type="match status" value="1"/>
</dbReference>
<sequence length="217" mass="25008">MIPVFINHHYIDSVISQKRASNDVILYDDETEARDGKELEEHRKPTQEKMLRPAVVANYVPLIEKVSNDFIEKLERKEKTEDLFTDLLNYTTESVGMLCFNKRLCCLDSDNNPVPVAVHVRKLFEMLGTAFMRPRKSHLSTDSKFFKEYEKHTFEFGNFVLNQSQLYPTSLSVSPRMSMIIPYKSQLNPTNSQLCPTPVPAFPRKSDDHVFAGKSSL</sequence>
<comment type="cofactor">
    <cofactor evidence="1">
        <name>heme</name>
        <dbReference type="ChEBI" id="CHEBI:30413"/>
    </cofactor>
</comment>
<dbReference type="PANTHER" id="PTHR24279">
    <property type="entry name" value="CYTOCHROME P450"/>
    <property type="match status" value="1"/>
</dbReference>
<protein>
    <submittedName>
        <fullName evidence="8">Uncharacterized protein</fullName>
    </submittedName>
</protein>
<evidence type="ECO:0000256" key="4">
    <source>
        <dbReference type="ARBA" id="ARBA00022723"/>
    </source>
</evidence>
<keyword evidence="6" id="KW-0408">Iron</keyword>
<dbReference type="AlphaFoldDB" id="A0A6J8DKP2"/>
<dbReference type="InterPro" id="IPR001128">
    <property type="entry name" value="Cyt_P450"/>
</dbReference>
<evidence type="ECO:0000313" key="9">
    <source>
        <dbReference type="Proteomes" id="UP000507470"/>
    </source>
</evidence>
<dbReference type="InterPro" id="IPR050479">
    <property type="entry name" value="CYP11_CYP27_families"/>
</dbReference>
<dbReference type="OrthoDB" id="3945418at2759"/>
<keyword evidence="9" id="KW-1185">Reference proteome</keyword>
<gene>
    <name evidence="8" type="ORF">MCOR_41698</name>
</gene>
<evidence type="ECO:0000256" key="6">
    <source>
        <dbReference type="ARBA" id="ARBA00023004"/>
    </source>
</evidence>
<reference evidence="8 9" key="1">
    <citation type="submission" date="2020-06" db="EMBL/GenBank/DDBJ databases">
        <authorList>
            <person name="Li R."/>
            <person name="Bekaert M."/>
        </authorList>
    </citation>
    <scope>NUCLEOTIDE SEQUENCE [LARGE SCALE GENOMIC DNA]</scope>
    <source>
        <strain evidence="9">wild</strain>
    </source>
</reference>
<dbReference type="GO" id="GO:0005506">
    <property type="term" value="F:iron ion binding"/>
    <property type="evidence" value="ECO:0007669"/>
    <property type="project" value="InterPro"/>
</dbReference>
<dbReference type="GO" id="GO:0004497">
    <property type="term" value="F:monooxygenase activity"/>
    <property type="evidence" value="ECO:0007669"/>
    <property type="project" value="UniProtKB-KW"/>
</dbReference>
<evidence type="ECO:0000256" key="5">
    <source>
        <dbReference type="ARBA" id="ARBA00023002"/>
    </source>
</evidence>
<dbReference type="GO" id="GO:0020037">
    <property type="term" value="F:heme binding"/>
    <property type="evidence" value="ECO:0007669"/>
    <property type="project" value="InterPro"/>
</dbReference>
<dbReference type="Pfam" id="PF00067">
    <property type="entry name" value="p450"/>
    <property type="match status" value="1"/>
</dbReference>
<name>A0A6J8DKP2_MYTCO</name>
<keyword evidence="7" id="KW-0503">Monooxygenase</keyword>
<dbReference type="Proteomes" id="UP000507470">
    <property type="component" value="Unassembled WGS sequence"/>
</dbReference>
<dbReference type="EMBL" id="CACVKT020007519">
    <property type="protein sequence ID" value="CAC5408287.1"/>
    <property type="molecule type" value="Genomic_DNA"/>
</dbReference>
<evidence type="ECO:0000256" key="3">
    <source>
        <dbReference type="ARBA" id="ARBA00022617"/>
    </source>
</evidence>
<accession>A0A6J8DKP2</accession>
<evidence type="ECO:0000256" key="7">
    <source>
        <dbReference type="ARBA" id="ARBA00023033"/>
    </source>
</evidence>
<keyword evidence="3" id="KW-0349">Heme</keyword>
<evidence type="ECO:0000313" key="8">
    <source>
        <dbReference type="EMBL" id="CAC5408287.1"/>
    </source>
</evidence>
<dbReference type="GO" id="GO:0016705">
    <property type="term" value="F:oxidoreductase activity, acting on paired donors, with incorporation or reduction of molecular oxygen"/>
    <property type="evidence" value="ECO:0007669"/>
    <property type="project" value="InterPro"/>
</dbReference>
<evidence type="ECO:0000256" key="2">
    <source>
        <dbReference type="ARBA" id="ARBA00010617"/>
    </source>
</evidence>
<comment type="similarity">
    <text evidence="2">Belongs to the cytochrome P450 family.</text>
</comment>
<dbReference type="SUPFAM" id="SSF48264">
    <property type="entry name" value="Cytochrome P450"/>
    <property type="match status" value="1"/>
</dbReference>
<organism evidence="8 9">
    <name type="scientific">Mytilus coruscus</name>
    <name type="common">Sea mussel</name>
    <dbReference type="NCBI Taxonomy" id="42192"/>
    <lineage>
        <taxon>Eukaryota</taxon>
        <taxon>Metazoa</taxon>
        <taxon>Spiralia</taxon>
        <taxon>Lophotrochozoa</taxon>
        <taxon>Mollusca</taxon>
        <taxon>Bivalvia</taxon>
        <taxon>Autobranchia</taxon>
        <taxon>Pteriomorphia</taxon>
        <taxon>Mytilida</taxon>
        <taxon>Mytiloidea</taxon>
        <taxon>Mytilidae</taxon>
        <taxon>Mytilinae</taxon>
        <taxon>Mytilus</taxon>
    </lineage>
</organism>
<proteinExistence type="inferred from homology"/>
<dbReference type="InterPro" id="IPR036396">
    <property type="entry name" value="Cyt_P450_sf"/>
</dbReference>
<keyword evidence="5" id="KW-0560">Oxidoreductase</keyword>